<dbReference type="NCBIfam" id="TIGR01470">
    <property type="entry name" value="cysG_Nterm"/>
    <property type="match status" value="1"/>
</dbReference>
<evidence type="ECO:0000256" key="6">
    <source>
        <dbReference type="ARBA" id="ARBA00047561"/>
    </source>
</evidence>
<dbReference type="SUPFAM" id="SSF51735">
    <property type="entry name" value="NAD(P)-binding Rossmann-fold domains"/>
    <property type="match status" value="1"/>
</dbReference>
<evidence type="ECO:0000256" key="2">
    <source>
        <dbReference type="ARBA" id="ARBA00012400"/>
    </source>
</evidence>
<evidence type="ECO:0000256" key="4">
    <source>
        <dbReference type="ARBA" id="ARBA00023027"/>
    </source>
</evidence>
<organism evidence="7 8">
    <name type="scientific">Thermosipho melanesiensis</name>
    <dbReference type="NCBI Taxonomy" id="46541"/>
    <lineage>
        <taxon>Bacteria</taxon>
        <taxon>Thermotogati</taxon>
        <taxon>Thermotogota</taxon>
        <taxon>Thermotogae</taxon>
        <taxon>Thermotogales</taxon>
        <taxon>Fervidobacteriaceae</taxon>
        <taxon>Thermosipho</taxon>
    </lineage>
</organism>
<dbReference type="InterPro" id="IPR028161">
    <property type="entry name" value="Met8-like"/>
</dbReference>
<dbReference type="PANTHER" id="PTHR35330">
    <property type="entry name" value="SIROHEME BIOSYNTHESIS PROTEIN MET8"/>
    <property type="match status" value="1"/>
</dbReference>
<gene>
    <name evidence="7" type="ORF">BW47_03845</name>
</gene>
<dbReference type="InterPro" id="IPR036291">
    <property type="entry name" value="NAD(P)-bd_dom_sf"/>
</dbReference>
<proteinExistence type="predicted"/>
<dbReference type="Pfam" id="PF13241">
    <property type="entry name" value="NAD_binding_7"/>
    <property type="match status" value="1"/>
</dbReference>
<dbReference type="InterPro" id="IPR006367">
    <property type="entry name" value="Sirohaem_synthase_N"/>
</dbReference>
<name>A0ABM6GE17_9BACT</name>
<keyword evidence="5" id="KW-0627">Porphyrin biosynthesis</keyword>
<evidence type="ECO:0000313" key="7">
    <source>
        <dbReference type="EMBL" id="APT73722.1"/>
    </source>
</evidence>
<dbReference type="Proteomes" id="UP000185490">
    <property type="component" value="Chromosome"/>
</dbReference>
<comment type="pathway">
    <text evidence="1">Porphyrin-containing compound metabolism; siroheme biosynthesis; sirohydrochlorin from precorrin-2: step 1/1.</text>
</comment>
<protein>
    <recommendedName>
        <fullName evidence="2">precorrin-2 dehydrogenase</fullName>
        <ecNumber evidence="2">1.3.1.76</ecNumber>
    </recommendedName>
</protein>
<comment type="catalytic activity">
    <reaction evidence="6">
        <text>precorrin-2 + NAD(+) = sirohydrochlorin + NADH + 2 H(+)</text>
        <dbReference type="Rhea" id="RHEA:15613"/>
        <dbReference type="ChEBI" id="CHEBI:15378"/>
        <dbReference type="ChEBI" id="CHEBI:57540"/>
        <dbReference type="ChEBI" id="CHEBI:57945"/>
        <dbReference type="ChEBI" id="CHEBI:58351"/>
        <dbReference type="ChEBI" id="CHEBI:58827"/>
        <dbReference type="EC" id="1.3.1.76"/>
    </reaction>
</comment>
<dbReference type="EC" id="1.3.1.76" evidence="2"/>
<evidence type="ECO:0000313" key="8">
    <source>
        <dbReference type="Proteomes" id="UP000185490"/>
    </source>
</evidence>
<keyword evidence="3" id="KW-0560">Oxidoreductase</keyword>
<evidence type="ECO:0000256" key="1">
    <source>
        <dbReference type="ARBA" id="ARBA00005010"/>
    </source>
</evidence>
<dbReference type="Gene3D" id="3.40.50.720">
    <property type="entry name" value="NAD(P)-binding Rossmann-like Domain"/>
    <property type="match status" value="1"/>
</dbReference>
<sequence length="148" mass="16637">MAFIPIMLNLTGKKCLVIGGGKVAARKLKYFVNKADVTVIAKNISKEIKNTKGVMYIEKEYSPGDLEGFDVVIITTNDKKLNEKIHHEAKKKKILTNNATSKIFCEFIMPAIIEYKGYTISISTNGENPKKVKQLKEKIKKFLEGLDV</sequence>
<dbReference type="EMBL" id="CP007389">
    <property type="protein sequence ID" value="APT73722.1"/>
    <property type="molecule type" value="Genomic_DNA"/>
</dbReference>
<evidence type="ECO:0000256" key="5">
    <source>
        <dbReference type="ARBA" id="ARBA00023244"/>
    </source>
</evidence>
<keyword evidence="4" id="KW-0520">NAD</keyword>
<keyword evidence="8" id="KW-1185">Reference proteome</keyword>
<accession>A0ABM6GE17</accession>
<evidence type="ECO:0000256" key="3">
    <source>
        <dbReference type="ARBA" id="ARBA00023002"/>
    </source>
</evidence>
<dbReference type="SUPFAM" id="SSF75615">
    <property type="entry name" value="Siroheme synthase middle domains-like"/>
    <property type="match status" value="1"/>
</dbReference>
<dbReference type="PANTHER" id="PTHR35330:SF1">
    <property type="entry name" value="SIROHEME BIOSYNTHESIS PROTEIN MET8"/>
    <property type="match status" value="1"/>
</dbReference>
<dbReference type="RefSeq" id="WP_012056935.1">
    <property type="nucleotide sequence ID" value="NZ_CP007389.1"/>
</dbReference>
<reference evidence="7 8" key="1">
    <citation type="submission" date="2014-02" db="EMBL/GenBank/DDBJ databases">
        <title>Diversity of Thermotogales isolates from hydrothermal vents.</title>
        <authorList>
            <person name="Haverkamp T.H.A."/>
            <person name="Lossouarn J."/>
            <person name="Geslin C."/>
            <person name="Nesbo C.L."/>
        </authorList>
    </citation>
    <scope>NUCLEOTIDE SEQUENCE [LARGE SCALE GENOMIC DNA]</scope>
    <source>
        <strain evidence="7 8">431</strain>
    </source>
</reference>